<evidence type="ECO:0000313" key="1">
    <source>
        <dbReference type="EMBL" id="TRM60759.1"/>
    </source>
</evidence>
<reference evidence="1 2" key="1">
    <citation type="journal article" date="2019" name="New Phytol.">
        <title>Comparative genomics reveals unique wood-decay strategies and fruiting body development in the Schizophyllaceae.</title>
        <authorList>
            <person name="Almasi E."/>
            <person name="Sahu N."/>
            <person name="Krizsan K."/>
            <person name="Balint B."/>
            <person name="Kovacs G.M."/>
            <person name="Kiss B."/>
            <person name="Cseklye J."/>
            <person name="Drula E."/>
            <person name="Henrissat B."/>
            <person name="Nagy I."/>
            <person name="Chovatia M."/>
            <person name="Adam C."/>
            <person name="LaButti K."/>
            <person name="Lipzen A."/>
            <person name="Riley R."/>
            <person name="Grigoriev I.V."/>
            <person name="Nagy L.G."/>
        </authorList>
    </citation>
    <scope>NUCLEOTIDE SEQUENCE [LARGE SCALE GENOMIC DNA]</scope>
    <source>
        <strain evidence="1 2">NL-1724</strain>
    </source>
</reference>
<name>A0A550C7J3_9AGAR</name>
<sequence length="202" mass="22809">MITMHALQDLEIGFCLPEQIPYFFNHVDAPILSNLRLRGNGDGSGDVLFLNTWPHEQFKDFLSRLHYPLTSLSLIDINLQSSDIQKILTHLPALVSLAVQHTHISYDRHNTLPLYATFNAMAASPHSTAALLPRLTSLSLHGRMKIDFQLLAYMVKSRRRSPHIPLKDLDLVLLKGSSVMDEATKGRLEAACHLTYQRRDSS</sequence>
<keyword evidence="2" id="KW-1185">Reference proteome</keyword>
<gene>
    <name evidence="1" type="ORF">BD626DRAFT_503772</name>
</gene>
<proteinExistence type="predicted"/>
<dbReference type="AlphaFoldDB" id="A0A550C7J3"/>
<dbReference type="Proteomes" id="UP000320762">
    <property type="component" value="Unassembled WGS sequence"/>
</dbReference>
<comment type="caution">
    <text evidence="1">The sequence shown here is derived from an EMBL/GenBank/DDBJ whole genome shotgun (WGS) entry which is preliminary data.</text>
</comment>
<evidence type="ECO:0008006" key="3">
    <source>
        <dbReference type="Google" id="ProtNLM"/>
    </source>
</evidence>
<accession>A0A550C7J3</accession>
<protein>
    <recommendedName>
        <fullName evidence="3">F-box domain-containing protein</fullName>
    </recommendedName>
</protein>
<dbReference type="EMBL" id="VDMD01000020">
    <property type="protein sequence ID" value="TRM60759.1"/>
    <property type="molecule type" value="Genomic_DNA"/>
</dbReference>
<dbReference type="SUPFAM" id="SSF52047">
    <property type="entry name" value="RNI-like"/>
    <property type="match status" value="1"/>
</dbReference>
<evidence type="ECO:0000313" key="2">
    <source>
        <dbReference type="Proteomes" id="UP000320762"/>
    </source>
</evidence>
<organism evidence="1 2">
    <name type="scientific">Schizophyllum amplum</name>
    <dbReference type="NCBI Taxonomy" id="97359"/>
    <lineage>
        <taxon>Eukaryota</taxon>
        <taxon>Fungi</taxon>
        <taxon>Dikarya</taxon>
        <taxon>Basidiomycota</taxon>
        <taxon>Agaricomycotina</taxon>
        <taxon>Agaricomycetes</taxon>
        <taxon>Agaricomycetidae</taxon>
        <taxon>Agaricales</taxon>
        <taxon>Schizophyllaceae</taxon>
        <taxon>Schizophyllum</taxon>
    </lineage>
</organism>